<dbReference type="AlphaFoldDB" id="A0A1G7JY40"/>
<evidence type="ECO:0000313" key="2">
    <source>
        <dbReference type="Proteomes" id="UP000243333"/>
    </source>
</evidence>
<reference evidence="2" key="1">
    <citation type="submission" date="2016-10" db="EMBL/GenBank/DDBJ databases">
        <authorList>
            <person name="Varghese N."/>
            <person name="Submissions S."/>
        </authorList>
    </citation>
    <scope>NUCLEOTIDE SEQUENCE [LARGE SCALE GENOMIC DNA]</scope>
    <source>
        <strain evidence="2">DSM 23256</strain>
    </source>
</reference>
<dbReference type="RefSeq" id="WP_093688872.1">
    <property type="nucleotide sequence ID" value="NZ_FNBU01000006.1"/>
</dbReference>
<organism evidence="1 2">
    <name type="scientific">Sporolituus thermophilus DSM 23256</name>
    <dbReference type="NCBI Taxonomy" id="1123285"/>
    <lineage>
        <taxon>Bacteria</taxon>
        <taxon>Bacillati</taxon>
        <taxon>Bacillota</taxon>
        <taxon>Negativicutes</taxon>
        <taxon>Selenomonadales</taxon>
        <taxon>Sporomusaceae</taxon>
        <taxon>Sporolituus</taxon>
    </lineage>
</organism>
<dbReference type="STRING" id="1123285.SAMN05660235_01098"/>
<dbReference type="EMBL" id="FNBU01000006">
    <property type="protein sequence ID" value="SDF29469.1"/>
    <property type="molecule type" value="Genomic_DNA"/>
</dbReference>
<accession>A0A1G7JY40</accession>
<gene>
    <name evidence="1" type="ORF">SAMN05660235_01098</name>
</gene>
<sequence length="66" mass="7657">MLAERRQIIRIIRHLPKDKLTGLLKYAEEMEEELTPEEIAALEASEAQIARGEYVDFEELCRRAGL</sequence>
<dbReference type="Proteomes" id="UP000243333">
    <property type="component" value="Unassembled WGS sequence"/>
</dbReference>
<protein>
    <recommendedName>
        <fullName evidence="3">Addiction module component</fullName>
    </recommendedName>
</protein>
<keyword evidence="2" id="KW-1185">Reference proteome</keyword>
<evidence type="ECO:0008006" key="3">
    <source>
        <dbReference type="Google" id="ProtNLM"/>
    </source>
</evidence>
<name>A0A1G7JY40_9FIRM</name>
<evidence type="ECO:0000313" key="1">
    <source>
        <dbReference type="EMBL" id="SDF29469.1"/>
    </source>
</evidence>
<proteinExistence type="predicted"/>